<dbReference type="Gene3D" id="1.25.10.10">
    <property type="entry name" value="Leucine-rich Repeat Variant"/>
    <property type="match status" value="1"/>
</dbReference>
<comment type="caution">
    <text evidence="5">The sequence shown here is derived from an EMBL/GenBank/DDBJ whole genome shotgun (WGS) entry which is preliminary data.</text>
</comment>
<feature type="repeat" description="HEAT" evidence="3">
    <location>
        <begin position="358"/>
        <end position="396"/>
    </location>
</feature>
<dbReference type="InterPro" id="IPR021133">
    <property type="entry name" value="HEAT_type_2"/>
</dbReference>
<feature type="repeat" description="HEAT" evidence="3">
    <location>
        <begin position="505"/>
        <end position="543"/>
    </location>
</feature>
<dbReference type="GO" id="GO:0005634">
    <property type="term" value="C:nucleus"/>
    <property type="evidence" value="ECO:0007669"/>
    <property type="project" value="TreeGrafter"/>
</dbReference>
<proteinExistence type="inferred from homology"/>
<evidence type="ECO:0000256" key="2">
    <source>
        <dbReference type="ARBA" id="ARBA00038332"/>
    </source>
</evidence>
<dbReference type="GO" id="GO:0005829">
    <property type="term" value="C:cytosol"/>
    <property type="evidence" value="ECO:0007669"/>
    <property type="project" value="TreeGrafter"/>
</dbReference>
<dbReference type="EMBL" id="JAEPRE010000079">
    <property type="protein sequence ID" value="KAG2233426.1"/>
    <property type="molecule type" value="Genomic_DNA"/>
</dbReference>
<name>A0A8H7SQT8_9FUNG</name>
<dbReference type="InterPro" id="IPR054573">
    <property type="entry name" value="PP2A/SF3B1-like_HEAT"/>
</dbReference>
<comment type="similarity">
    <text evidence="2">Belongs to the phosphatase 2A regulatory subunit A family.</text>
</comment>
<organism evidence="5 6">
    <name type="scientific">Thamnidium elegans</name>
    <dbReference type="NCBI Taxonomy" id="101142"/>
    <lineage>
        <taxon>Eukaryota</taxon>
        <taxon>Fungi</taxon>
        <taxon>Fungi incertae sedis</taxon>
        <taxon>Mucoromycota</taxon>
        <taxon>Mucoromycotina</taxon>
        <taxon>Mucoromycetes</taxon>
        <taxon>Mucorales</taxon>
        <taxon>Mucorineae</taxon>
        <taxon>Mucoraceae</taxon>
        <taxon>Thamnidium</taxon>
    </lineage>
</organism>
<dbReference type="AlphaFoldDB" id="A0A8H7SQT8"/>
<evidence type="ECO:0000313" key="5">
    <source>
        <dbReference type="EMBL" id="KAG2233426.1"/>
    </source>
</evidence>
<evidence type="ECO:0000256" key="1">
    <source>
        <dbReference type="ARBA" id="ARBA00022737"/>
    </source>
</evidence>
<feature type="repeat" description="HEAT" evidence="3">
    <location>
        <begin position="319"/>
        <end position="357"/>
    </location>
</feature>
<feature type="repeat" description="HEAT" evidence="3">
    <location>
        <begin position="280"/>
        <end position="318"/>
    </location>
</feature>
<accession>A0A8H7SQT8</accession>
<dbReference type="GO" id="GO:0019888">
    <property type="term" value="F:protein phosphatase regulator activity"/>
    <property type="evidence" value="ECO:0007669"/>
    <property type="project" value="TreeGrafter"/>
</dbReference>
<feature type="repeat" description="HEAT" evidence="3">
    <location>
        <begin position="202"/>
        <end position="237"/>
    </location>
</feature>
<evidence type="ECO:0000256" key="3">
    <source>
        <dbReference type="PROSITE-ProRule" id="PRU00103"/>
    </source>
</evidence>
<feature type="domain" description="Phosphatase PP2A regulatory subunit A/Splicing factor 3B subunit 1-like HEAT repeat" evidence="4">
    <location>
        <begin position="313"/>
        <end position="389"/>
    </location>
</feature>
<reference evidence="5" key="1">
    <citation type="submission" date="2021-01" db="EMBL/GenBank/DDBJ databases">
        <title>Metabolic potential, ecology and presence of endohyphal bacteria is reflected in genomic diversity of Mucoromycotina.</title>
        <authorList>
            <person name="Muszewska A."/>
            <person name="Okrasinska A."/>
            <person name="Steczkiewicz K."/>
            <person name="Drgas O."/>
            <person name="Orlowska M."/>
            <person name="Perlinska-Lenart U."/>
            <person name="Aleksandrzak-Piekarczyk T."/>
            <person name="Szatraj K."/>
            <person name="Zielenkiewicz U."/>
            <person name="Pilsyk S."/>
            <person name="Malc E."/>
            <person name="Mieczkowski P."/>
            <person name="Kruszewska J.S."/>
            <person name="Biernat P."/>
            <person name="Pawlowska J."/>
        </authorList>
    </citation>
    <scope>NUCLEOTIDE SEQUENCE</scope>
    <source>
        <strain evidence="5">WA0000018081</strain>
    </source>
</reference>
<dbReference type="PANTHER" id="PTHR10648">
    <property type="entry name" value="SERINE/THREONINE-PROTEIN PHOSPHATASE PP2A 65 KDA REGULATORY SUBUNIT"/>
    <property type="match status" value="1"/>
</dbReference>
<dbReference type="PANTHER" id="PTHR10648:SF4">
    <property type="entry name" value="PROTEIN PHOSPHATASE 2 (FORMERLY 2A), REGULATORY SUBUNIT A, BETA ISOFORM-RELATED"/>
    <property type="match status" value="1"/>
</dbReference>
<feature type="repeat" description="HEAT" evidence="3">
    <location>
        <begin position="241"/>
        <end position="279"/>
    </location>
</feature>
<feature type="repeat" description="HEAT" evidence="3">
    <location>
        <begin position="544"/>
        <end position="582"/>
    </location>
</feature>
<feature type="repeat" description="HEAT" evidence="3">
    <location>
        <begin position="427"/>
        <end position="465"/>
    </location>
</feature>
<evidence type="ECO:0000259" key="4">
    <source>
        <dbReference type="Pfam" id="PF22646"/>
    </source>
</evidence>
<evidence type="ECO:0000313" key="6">
    <source>
        <dbReference type="Proteomes" id="UP000613177"/>
    </source>
</evidence>
<keyword evidence="6" id="KW-1185">Reference proteome</keyword>
<dbReference type="SUPFAM" id="SSF48371">
    <property type="entry name" value="ARM repeat"/>
    <property type="match status" value="1"/>
</dbReference>
<dbReference type="GO" id="GO:0000159">
    <property type="term" value="C:protein phosphatase type 2A complex"/>
    <property type="evidence" value="ECO:0007669"/>
    <property type="project" value="TreeGrafter"/>
</dbReference>
<dbReference type="InterPro" id="IPR016024">
    <property type="entry name" value="ARM-type_fold"/>
</dbReference>
<dbReference type="PROSITE" id="PS50077">
    <property type="entry name" value="HEAT_REPEAT"/>
    <property type="match status" value="9"/>
</dbReference>
<dbReference type="InterPro" id="IPR051023">
    <property type="entry name" value="PP2A_Regulatory_Subunit_A"/>
</dbReference>
<protein>
    <recommendedName>
        <fullName evidence="4">Phosphatase PP2A regulatory subunit A/Splicing factor 3B subunit 1-like HEAT repeat domain-containing protein</fullName>
    </recommendedName>
</protein>
<dbReference type="Proteomes" id="UP000613177">
    <property type="component" value="Unassembled WGS sequence"/>
</dbReference>
<keyword evidence="1" id="KW-0677">Repeat</keyword>
<dbReference type="InterPro" id="IPR011989">
    <property type="entry name" value="ARM-like"/>
</dbReference>
<dbReference type="InterPro" id="IPR000357">
    <property type="entry name" value="HEAT"/>
</dbReference>
<dbReference type="Pfam" id="PF02985">
    <property type="entry name" value="HEAT"/>
    <property type="match status" value="2"/>
</dbReference>
<gene>
    <name evidence="5" type="ORF">INT48_008832</name>
</gene>
<feature type="repeat" description="HEAT" evidence="3">
    <location>
        <begin position="125"/>
        <end position="163"/>
    </location>
</feature>
<dbReference type="Pfam" id="PF22646">
    <property type="entry name" value="PPP2R1A-like_HEAT"/>
    <property type="match status" value="1"/>
</dbReference>
<sequence>MPLNPTDMDIDTTAVPATEFMDEDPPALNEGINNVAALIDELKHEDVTYRLNSIKKLDIIANALGVERTRNELVPFLQGKKEKRKKKVYVKVQSIDDEDDVLLALAEELGKLVDAVGGTEYAHYLLPPLENIAAVEEASVRDKAVTSLCHIVEVLPEDHLEKYFVPLLKRLSVGDWFTSRTSATGLYVAIYKRASGTLQAELKTLFTQLAEDVSPMVRRAAAKALVNLVSEVSAEDVLVTVIPLFQKLAQDDQDSVRLLTVEVLVALANRLSKEQTKELLLPAFTSLSNDKGWRVRYMVASKYVELADSFGQEIARENFTTAFVNMLKDTEGEVRTAAASQIPGYAKLVDKSVILQDLLPCVKLLVTDENQHARAALAKDISGLAPIIGQDAVVDSTMEYLLPLFLQQLTDEFPDVPIGIERVSQALLPAIVELSEDKQWRIRLAIIEYIPLLAKQFGSKFFEEKLLELCMSWLRDLVFSIREAATVNLMKLTEVFGADWAKTAIIPEVMKMTTDENYLHRMTTIFALTTMAEALTPIMVKESILPTITEMSKDPIPNIRFNVAKSLETLIPLLKKDPSTVELVNSSVKPTLEKLSSDQDVDVQFFATRALESNV</sequence>